<keyword evidence="3" id="KW-1185">Reference proteome</keyword>
<evidence type="ECO:0000256" key="1">
    <source>
        <dbReference type="SAM" id="SignalP"/>
    </source>
</evidence>
<proteinExistence type="predicted"/>
<comment type="caution">
    <text evidence="2">The sequence shown here is derived from an EMBL/GenBank/DDBJ whole genome shotgun (WGS) entry which is preliminary data.</text>
</comment>
<accession>F5R7B0</accession>
<feature type="signal peptide" evidence="1">
    <location>
        <begin position="1"/>
        <end position="21"/>
    </location>
</feature>
<evidence type="ECO:0000313" key="3">
    <source>
        <dbReference type="Proteomes" id="UP000005019"/>
    </source>
</evidence>
<dbReference type="EMBL" id="AFHG01000028">
    <property type="protein sequence ID" value="EGK73610.1"/>
    <property type="molecule type" value="Genomic_DNA"/>
</dbReference>
<sequence>MKTLSPALLCLGFALSPGAWSASGRIDSFGASQTTVQTGSTVDFFVSFSVNTSSRMDGGNDAVEPAPVEGDQQWVMNWYGYEAESVSAVFLQAGGQNFADYPSSAPGSGYANGWSFSLLFPTEGSFDIVVGGGWSAVNAVSYGSEIASRTCTGDGDGGLSCSSWVYSYPQYDTTTSADGSFDGRSITINVTAVPEPTAAALWLAGLGGLLAGRSADRRRRRARVARPD</sequence>
<organism evidence="2 3">
    <name type="scientific">Methyloversatilis universalis (strain ATCC BAA-1314 / DSM 25237 / JCM 13912 / CCUG 52030 / FAM5)</name>
    <dbReference type="NCBI Taxonomy" id="1000565"/>
    <lineage>
        <taxon>Bacteria</taxon>
        <taxon>Pseudomonadati</taxon>
        <taxon>Pseudomonadota</taxon>
        <taxon>Betaproteobacteria</taxon>
        <taxon>Nitrosomonadales</taxon>
        <taxon>Sterolibacteriaceae</taxon>
        <taxon>Methyloversatilis</taxon>
    </lineage>
</organism>
<feature type="chain" id="PRO_5003325612" description="PEP-CTERM protein-sorting domain-containing protein" evidence="1">
    <location>
        <begin position="22"/>
        <end position="228"/>
    </location>
</feature>
<dbReference type="Proteomes" id="UP000005019">
    <property type="component" value="Unassembled WGS sequence"/>
</dbReference>
<evidence type="ECO:0000313" key="2">
    <source>
        <dbReference type="EMBL" id="EGK73610.1"/>
    </source>
</evidence>
<keyword evidence="1" id="KW-0732">Signal</keyword>
<dbReference type="RefSeq" id="WP_008058006.1">
    <property type="nucleotide sequence ID" value="NZ_AFHG01000028.1"/>
</dbReference>
<dbReference type="AlphaFoldDB" id="F5R7B0"/>
<gene>
    <name evidence="2" type="ORF">METUNv1_00241</name>
</gene>
<protein>
    <recommendedName>
        <fullName evidence="4">PEP-CTERM protein-sorting domain-containing protein</fullName>
    </recommendedName>
</protein>
<evidence type="ECO:0008006" key="4">
    <source>
        <dbReference type="Google" id="ProtNLM"/>
    </source>
</evidence>
<name>F5R7B0_METUF</name>
<reference evidence="2 3" key="1">
    <citation type="journal article" date="2011" name="J. Bacteriol.">
        <title>Genome sequence of Methyloversatilis universalis FAM5T, a methylotrophic representative of the order Rhodocyclales.</title>
        <authorList>
            <person name="Kittichotirat W."/>
            <person name="Good N.M."/>
            <person name="Hall R."/>
            <person name="Bringel F."/>
            <person name="Lajus A."/>
            <person name="Medigue C."/>
            <person name="Smalley N.E."/>
            <person name="Beck D."/>
            <person name="Bumgarner R."/>
            <person name="Vuilleumier S."/>
            <person name="Kalyuzhnaya M.G."/>
        </authorList>
    </citation>
    <scope>NUCLEOTIDE SEQUENCE [LARGE SCALE GENOMIC DNA]</scope>
    <source>
        <strain evidence="3">ATCC BAA-1314 / JCM 13912 / FAM5</strain>
    </source>
</reference>